<sequence>MRNHTLKGGSLAIPKWLDKAILSAIDGFLDNLTDVFYRYFKYGRTKAPIGYSGYCLVNCCNSVFIS</sequence>
<evidence type="ECO:0000313" key="1">
    <source>
        <dbReference type="EMBL" id="PWK53652.1"/>
    </source>
</evidence>
<dbReference type="Proteomes" id="UP000245790">
    <property type="component" value="Unassembled WGS sequence"/>
</dbReference>
<dbReference type="EMBL" id="QGGU01000002">
    <property type="protein sequence ID" value="PWK53652.1"/>
    <property type="molecule type" value="Genomic_DNA"/>
</dbReference>
<reference evidence="1 2" key="1">
    <citation type="submission" date="2018-05" db="EMBL/GenBank/DDBJ databases">
        <title>Genomic Encyclopedia of Type Strains, Phase IV (KMG-IV): sequencing the most valuable type-strain genomes for metagenomic binning, comparative biology and taxonomic classification.</title>
        <authorList>
            <person name="Goeker M."/>
        </authorList>
    </citation>
    <scope>NUCLEOTIDE SEQUENCE [LARGE SCALE GENOMIC DNA]</scope>
    <source>
        <strain evidence="1 2">DSM 25350</strain>
    </source>
</reference>
<name>A0A316FZ33_9GAMM</name>
<keyword evidence="2" id="KW-1185">Reference proteome</keyword>
<evidence type="ECO:0000313" key="2">
    <source>
        <dbReference type="Proteomes" id="UP000245790"/>
    </source>
</evidence>
<accession>A0A316FZ33</accession>
<gene>
    <name evidence="1" type="ORF">C8D97_10240</name>
</gene>
<comment type="caution">
    <text evidence="1">The sequence shown here is derived from an EMBL/GenBank/DDBJ whole genome shotgun (WGS) entry which is preliminary data.</text>
</comment>
<protein>
    <submittedName>
        <fullName evidence="1">Uncharacterized protein</fullName>
    </submittedName>
</protein>
<organism evidence="1 2">
    <name type="scientific">Pleionea mediterranea</name>
    <dbReference type="NCBI Taxonomy" id="523701"/>
    <lineage>
        <taxon>Bacteria</taxon>
        <taxon>Pseudomonadati</taxon>
        <taxon>Pseudomonadota</taxon>
        <taxon>Gammaproteobacteria</taxon>
        <taxon>Oceanospirillales</taxon>
        <taxon>Pleioneaceae</taxon>
        <taxon>Pleionea</taxon>
    </lineage>
</organism>
<dbReference type="AlphaFoldDB" id="A0A316FZ33"/>
<proteinExistence type="predicted"/>